<dbReference type="NCBIfam" id="TIGR03089">
    <property type="entry name" value="TIGR03089 family protein"/>
    <property type="match status" value="1"/>
</dbReference>
<evidence type="ECO:0000313" key="1">
    <source>
        <dbReference type="EMBL" id="UUI74501.1"/>
    </source>
</evidence>
<proteinExistence type="predicted"/>
<dbReference type="SUPFAM" id="SSF56801">
    <property type="entry name" value="Acetyl-CoA synthetase-like"/>
    <property type="match status" value="1"/>
</dbReference>
<dbReference type="EMBL" id="CP101988">
    <property type="protein sequence ID" value="UUI74501.1"/>
    <property type="molecule type" value="Genomic_DNA"/>
</dbReference>
<protein>
    <submittedName>
        <fullName evidence="1">TIGR03089 family protein</fullName>
    </submittedName>
</protein>
<dbReference type="Gene3D" id="3.40.50.12780">
    <property type="entry name" value="N-terminal domain of ligase-like"/>
    <property type="match status" value="1"/>
</dbReference>
<keyword evidence="2" id="KW-1185">Reference proteome</keyword>
<dbReference type="Proteomes" id="UP001316189">
    <property type="component" value="Chromosome"/>
</dbReference>
<evidence type="ECO:0000313" key="2">
    <source>
        <dbReference type="Proteomes" id="UP001316189"/>
    </source>
</evidence>
<dbReference type="InterPro" id="IPR017523">
    <property type="entry name" value="Rv3268"/>
</dbReference>
<accession>A0ABY5KYH4</accession>
<dbReference type="InterPro" id="IPR042099">
    <property type="entry name" value="ANL_N_sf"/>
</dbReference>
<reference evidence="1 2" key="1">
    <citation type="submission" date="2022-07" db="EMBL/GenBank/DDBJ databases">
        <title>Novel species in genus cellulomonas.</title>
        <authorList>
            <person name="Ye L."/>
        </authorList>
    </citation>
    <scope>NUCLEOTIDE SEQUENCE [LARGE SCALE GENOMIC DNA]</scope>
    <source>
        <strain evidence="2">zg-Y338</strain>
    </source>
</reference>
<name>A0ABY5KYH4_9CELL</name>
<organism evidence="1 2">
    <name type="scientific">Cellulomonas chengniuliangii</name>
    <dbReference type="NCBI Taxonomy" id="2968084"/>
    <lineage>
        <taxon>Bacteria</taxon>
        <taxon>Bacillati</taxon>
        <taxon>Actinomycetota</taxon>
        <taxon>Actinomycetes</taxon>
        <taxon>Micrococcales</taxon>
        <taxon>Cellulomonadaceae</taxon>
        <taxon>Cellulomonas</taxon>
    </lineage>
</organism>
<sequence>MSPTSIADVLRALTREPGRPRLTWYGPGGERVELSGAVLENWVNKTANLLVEEFDIGPGARVQLDLPPHWRTVVWAFAVWRVGGCVELAGGQDPVEVIVTDNASSHRHAPVVAVALPALARAYGPNLPPGAIDAAAAVMTYGDALGYVPPLDLQAPAVDTTAHVTHAELVGWSQDGKSASSDSRVVVRSRDNALEQALRETLAVLASGGSVVLLAPPVADELRADAVRQDRLVTTERVTAIW</sequence>
<gene>
    <name evidence="1" type="ORF">NP064_11935</name>
</gene>
<dbReference type="RefSeq" id="WP_227569439.1">
    <property type="nucleotide sequence ID" value="NZ_CP101988.1"/>
</dbReference>